<keyword evidence="1" id="KW-1133">Transmembrane helix</keyword>
<feature type="transmembrane region" description="Helical" evidence="1">
    <location>
        <begin position="12"/>
        <end position="29"/>
    </location>
</feature>
<keyword evidence="1" id="KW-0812">Transmembrane</keyword>
<keyword evidence="1" id="KW-0472">Membrane</keyword>
<accession>J7TWR4</accession>
<evidence type="ECO:0000256" key="1">
    <source>
        <dbReference type="SAM" id="Phobius"/>
    </source>
</evidence>
<comment type="caution">
    <text evidence="2">The sequence shown here is derived from an EMBL/GenBank/DDBJ whole genome shotgun (WGS) entry which is preliminary data.</text>
</comment>
<protein>
    <submittedName>
        <fullName evidence="2">Uncharacterized protein</fullName>
    </submittedName>
</protein>
<sequence length="30" mass="3236">MTSSLNEGGTAVHVALRLVALSFILLVFFE</sequence>
<name>J7TWR4_STRSL</name>
<keyword evidence="3" id="KW-1185">Reference proteome</keyword>
<gene>
    <name evidence="2" type="ORF">RSSL_02139</name>
</gene>
<organism evidence="2 3">
    <name type="scientific">Streptococcus salivarius K12</name>
    <dbReference type="NCBI Taxonomy" id="1200793"/>
    <lineage>
        <taxon>Bacteria</taxon>
        <taxon>Bacillati</taxon>
        <taxon>Bacillota</taxon>
        <taxon>Bacilli</taxon>
        <taxon>Lactobacillales</taxon>
        <taxon>Streptococcaceae</taxon>
        <taxon>Streptococcus</taxon>
    </lineage>
</organism>
<evidence type="ECO:0000313" key="3">
    <source>
        <dbReference type="Proteomes" id="UP000006983"/>
    </source>
</evidence>
<dbReference type="Proteomes" id="UP000006983">
    <property type="component" value="Unassembled WGS sequence"/>
</dbReference>
<dbReference type="AlphaFoldDB" id="J7TWR4"/>
<dbReference type="EMBL" id="ALIF01000001">
    <property type="protein sequence ID" value="EJO16513.1"/>
    <property type="molecule type" value="Genomic_DNA"/>
</dbReference>
<reference evidence="2 3" key="1">
    <citation type="journal article" date="2012" name="J. Bacteriol.">
        <title>Genome Sequence of the Lantibiotic Bacteriocin Producer Streptococcus salivarius Strain K12.</title>
        <authorList>
            <person name="Barretto C."/>
            <person name="Alvarez-Martin P."/>
            <person name="Foata F."/>
            <person name="Renault P."/>
            <person name="Berger B."/>
        </authorList>
    </citation>
    <scope>NUCLEOTIDE SEQUENCE [LARGE SCALE GENOMIC DNA]</scope>
    <source>
        <strain evidence="2 3">K12</strain>
    </source>
</reference>
<evidence type="ECO:0000313" key="2">
    <source>
        <dbReference type="EMBL" id="EJO16513.1"/>
    </source>
</evidence>
<proteinExistence type="predicted"/>